<reference evidence="1" key="2">
    <citation type="submission" date="2015-06" db="UniProtKB">
        <authorList>
            <consortium name="EnsemblProtists"/>
        </authorList>
    </citation>
    <scope>IDENTIFICATION</scope>
    <source>
        <strain evidence="1">Emoy2</strain>
    </source>
</reference>
<dbReference type="EnsemblProtists" id="HpaT804862">
    <property type="protein sequence ID" value="HpaP804862"/>
    <property type="gene ID" value="HpaG804862"/>
</dbReference>
<dbReference type="HOGENOM" id="CLU_106073_0_0_1"/>
<evidence type="ECO:0000313" key="2">
    <source>
        <dbReference type="Proteomes" id="UP000011713"/>
    </source>
</evidence>
<dbReference type="Proteomes" id="UP000011713">
    <property type="component" value="Unassembled WGS sequence"/>
</dbReference>
<name>M4BEZ4_HYAAE</name>
<evidence type="ECO:0000313" key="1">
    <source>
        <dbReference type="EnsemblProtists" id="HpaP804862"/>
    </source>
</evidence>
<protein>
    <submittedName>
        <fullName evidence="1">Uncharacterized protein</fullName>
    </submittedName>
</protein>
<organism evidence="1 2">
    <name type="scientific">Hyaloperonospora arabidopsidis (strain Emoy2)</name>
    <name type="common">Downy mildew agent</name>
    <name type="synonym">Peronospora arabidopsidis</name>
    <dbReference type="NCBI Taxonomy" id="559515"/>
    <lineage>
        <taxon>Eukaryota</taxon>
        <taxon>Sar</taxon>
        <taxon>Stramenopiles</taxon>
        <taxon>Oomycota</taxon>
        <taxon>Peronosporomycetes</taxon>
        <taxon>Peronosporales</taxon>
        <taxon>Peronosporaceae</taxon>
        <taxon>Hyaloperonospora</taxon>
    </lineage>
</organism>
<dbReference type="VEuPathDB" id="FungiDB:HpaG804862"/>
<dbReference type="EMBL" id="JH598187">
    <property type="status" value="NOT_ANNOTATED_CDS"/>
    <property type="molecule type" value="Genomic_DNA"/>
</dbReference>
<accession>M4BEZ4</accession>
<dbReference type="eggNOG" id="ENOG502SPRV">
    <property type="taxonomic scope" value="Eukaryota"/>
</dbReference>
<dbReference type="InParanoid" id="M4BEZ4"/>
<proteinExistence type="predicted"/>
<sequence>MAQGLGDQDLANLLSCPPEQHVPQLEQFEKFVLGQMMYESEARSHEVVDSISKTHDEILREQAWNEALNRTVESLSARSIQPRPIRMDPPKFDGTAARTIVHWLLDVEQCGVAQLIDDDTRMASYAMSHLRVKRSHHERSLRQRFAPCISRRTTKCCFGRASLARDKRSNPCKPMCRRCARCRRLLVWVRYRNTLKCPRS</sequence>
<dbReference type="AlphaFoldDB" id="M4BEZ4"/>
<reference evidence="2" key="1">
    <citation type="journal article" date="2010" name="Science">
        <title>Signatures of adaptation to obligate biotrophy in the Hyaloperonospora arabidopsidis genome.</title>
        <authorList>
            <person name="Baxter L."/>
            <person name="Tripathy S."/>
            <person name="Ishaque N."/>
            <person name="Boot N."/>
            <person name="Cabral A."/>
            <person name="Kemen E."/>
            <person name="Thines M."/>
            <person name="Ah-Fong A."/>
            <person name="Anderson R."/>
            <person name="Badejoko W."/>
            <person name="Bittner-Eddy P."/>
            <person name="Boore J.L."/>
            <person name="Chibucos M.C."/>
            <person name="Coates M."/>
            <person name="Dehal P."/>
            <person name="Delehaunty K."/>
            <person name="Dong S."/>
            <person name="Downton P."/>
            <person name="Dumas B."/>
            <person name="Fabro G."/>
            <person name="Fronick C."/>
            <person name="Fuerstenberg S.I."/>
            <person name="Fulton L."/>
            <person name="Gaulin E."/>
            <person name="Govers F."/>
            <person name="Hughes L."/>
            <person name="Humphray S."/>
            <person name="Jiang R.H."/>
            <person name="Judelson H."/>
            <person name="Kamoun S."/>
            <person name="Kyung K."/>
            <person name="Meijer H."/>
            <person name="Minx P."/>
            <person name="Morris P."/>
            <person name="Nelson J."/>
            <person name="Phuntumart V."/>
            <person name="Qutob D."/>
            <person name="Rehmany A."/>
            <person name="Rougon-Cardoso A."/>
            <person name="Ryden P."/>
            <person name="Torto-Alalibo T."/>
            <person name="Studholme D."/>
            <person name="Wang Y."/>
            <person name="Win J."/>
            <person name="Wood J."/>
            <person name="Clifton S.W."/>
            <person name="Rogers J."/>
            <person name="Van den Ackerveken G."/>
            <person name="Jones J.D."/>
            <person name="McDowell J.M."/>
            <person name="Beynon J."/>
            <person name="Tyler B.M."/>
        </authorList>
    </citation>
    <scope>NUCLEOTIDE SEQUENCE [LARGE SCALE GENOMIC DNA]</scope>
    <source>
        <strain evidence="2">Emoy2</strain>
    </source>
</reference>
<keyword evidence="2" id="KW-1185">Reference proteome</keyword>